<accession>A0ABQ7IXQ4</accession>
<dbReference type="PANTHER" id="PTHR10039:SF15">
    <property type="entry name" value="NACHT DOMAIN-CONTAINING PROTEIN"/>
    <property type="match status" value="1"/>
</dbReference>
<evidence type="ECO:0000256" key="2">
    <source>
        <dbReference type="PROSITE-ProRule" id="PRU00023"/>
    </source>
</evidence>
<dbReference type="SUPFAM" id="SSF52540">
    <property type="entry name" value="P-loop containing nucleoside triphosphate hydrolases"/>
    <property type="match status" value="1"/>
</dbReference>
<dbReference type="InterPro" id="IPR031359">
    <property type="entry name" value="NACHT_N"/>
</dbReference>
<organism evidence="5 6">
    <name type="scientific">Botrytis deweyae</name>
    <dbReference type="NCBI Taxonomy" id="2478750"/>
    <lineage>
        <taxon>Eukaryota</taxon>
        <taxon>Fungi</taxon>
        <taxon>Dikarya</taxon>
        <taxon>Ascomycota</taxon>
        <taxon>Pezizomycotina</taxon>
        <taxon>Leotiomycetes</taxon>
        <taxon>Helotiales</taxon>
        <taxon>Sclerotiniaceae</taxon>
        <taxon>Botrytis</taxon>
    </lineage>
</organism>
<dbReference type="Proteomes" id="UP000783213">
    <property type="component" value="Unassembled WGS sequence"/>
</dbReference>
<evidence type="ECO:0000313" key="6">
    <source>
        <dbReference type="Proteomes" id="UP000783213"/>
    </source>
</evidence>
<keyword evidence="2" id="KW-0040">ANK repeat</keyword>
<evidence type="ECO:0000256" key="1">
    <source>
        <dbReference type="ARBA" id="ARBA00022737"/>
    </source>
</evidence>
<sequence length="1183" mass="135296">MASVQEASATSIALTNQNDNLWKEAYEKFKHEDSDLYERLQSIIEKDSNVKNNVGQEQELGDLLFRKRRIMEDKQWVLYWRKKAIKIGPQFDKIVKVFKLIKPIGDAAAGLDPVHAGIPWACVSVLLPLILNHSEEQEAALNGLQKVVEIVQRFTSFNWDYLNLSQDKSEKQLKESILTLYWKILRYEATAIYNFNRHTIARYAASIVRKDEWKKLLSEVEDYRDSFMSNLQLNDSQNQKRFENELRELILQLDRTDEKNLEVIQWVSDKSYIPQHYTARQLLSQYPHAGEWIIEKYTKWLHRNEAPAFWLRGTIGTGKTSIMSTIIESFYSDVARQDDQRMIYFYCISPTTSDDVIRSLVSQLAWTLDGNAIEARIVAMFDDAKPPNPTIPTTDEWSAALLKLCQRVSKVIIVIDALDECVDFGKLLAILRKLQVKQLDGIKFVFSSRLNVDVDKVFTASEGVILTTEDTLKDMSEYIENEVKFKEEDIDSNDEETKRQLMDRIVRVLSNFAGGMFKWVTLQLAIMFPIETQTFLPENIEIQLLDIENRNSSLEQSLNGAYETVYLMNTKPGAYNTSVFKSVCQWLLCCKTALPAEDVLKVIELSLDHDSKLQRITRSPLSTKVVLHCCSNFVIQSSEGNFRFAHLSVEEYLINHCAVKSEFLYEECHLFVMKICLAFMEQERINSVTKLWLKQSSEATLRDQIGSLGPEILTFQTYSISYWAYHAKKSIPERRSREALYKRFCLGAKLSPSLQWWFSQIDADNYSGSMTNQIAEIANEVMANLPRPDQRPSKSRLIMLGVAFNLPEILENGLNNYKKEVDARLRTGLTPFLVAIRNGSPDSVKYLLDHGANPTQISVAHRQWTKYDIMGMPEADEDMVYWVTGMGGSPQQLEGRLEVENVLLNHEKSRNHFLNQLDRHLRTDTHPDPSRALNVLYRVSNEVPVSAKIFKYRIKTRGLGELGQVLDLMDVETFDEEMVAEVIRHDSCETVKNVFEFKEISSITEQIVRKAIENLDSRTLAYLMKQFGHDALTREIVIGAKPHSHEVWKVILDVKGIQFINQEVLGSLFDTWAEPEAVTLVLDSCGTDMVGSSHIETIAGSSYSDAPEILNIILRIRGSLDGLITEKAVFEALQGGRPKMAAVLLENSEDPPSLLTERVKEMVAKYGGNAGMLVLEKFANTRD</sequence>
<evidence type="ECO:0000259" key="4">
    <source>
        <dbReference type="Pfam" id="PF24883"/>
    </source>
</evidence>
<dbReference type="SUPFAM" id="SSF48403">
    <property type="entry name" value="Ankyrin repeat"/>
    <property type="match status" value="1"/>
</dbReference>
<dbReference type="Gene3D" id="1.25.40.20">
    <property type="entry name" value="Ankyrin repeat-containing domain"/>
    <property type="match status" value="1"/>
</dbReference>
<dbReference type="Pfam" id="PF17100">
    <property type="entry name" value="NACHT_N"/>
    <property type="match status" value="1"/>
</dbReference>
<dbReference type="PROSITE" id="PS50088">
    <property type="entry name" value="ANK_REPEAT"/>
    <property type="match status" value="1"/>
</dbReference>
<keyword evidence="6" id="KW-1185">Reference proteome</keyword>
<dbReference type="Pfam" id="PF24883">
    <property type="entry name" value="NPHP3_N"/>
    <property type="match status" value="1"/>
</dbReference>
<feature type="repeat" description="ANK" evidence="2">
    <location>
        <begin position="827"/>
        <end position="859"/>
    </location>
</feature>
<evidence type="ECO:0008006" key="7">
    <source>
        <dbReference type="Google" id="ProtNLM"/>
    </source>
</evidence>
<reference evidence="5 6" key="1">
    <citation type="journal article" date="2020" name="Genome Biol. Evol.">
        <title>Comparative genomics of Sclerotiniaceae.</title>
        <authorList>
            <person name="Valero Jimenez C.A."/>
            <person name="Steentjes M."/>
            <person name="Scholten O.E."/>
            <person name="Van Kan J.A.L."/>
        </authorList>
    </citation>
    <scope>NUCLEOTIDE SEQUENCE [LARGE SCALE GENOMIC DNA]</scope>
    <source>
        <strain evidence="5 6">B1</strain>
    </source>
</reference>
<dbReference type="RefSeq" id="XP_038813845.1">
    <property type="nucleotide sequence ID" value="XM_038950106.1"/>
</dbReference>
<evidence type="ECO:0000259" key="3">
    <source>
        <dbReference type="Pfam" id="PF17100"/>
    </source>
</evidence>
<keyword evidence="1" id="KW-0677">Repeat</keyword>
<dbReference type="EMBL" id="RCSX01000004">
    <property type="protein sequence ID" value="KAF7936267.1"/>
    <property type="molecule type" value="Genomic_DNA"/>
</dbReference>
<feature type="domain" description="Nephrocystin 3-like N-terminal" evidence="4">
    <location>
        <begin position="290"/>
        <end position="449"/>
    </location>
</feature>
<proteinExistence type="predicted"/>
<gene>
    <name evidence="5" type="ORF">EAE98_002486</name>
</gene>
<dbReference type="SMART" id="SM00248">
    <property type="entry name" value="ANK"/>
    <property type="match status" value="1"/>
</dbReference>
<dbReference type="InterPro" id="IPR027417">
    <property type="entry name" value="P-loop_NTPase"/>
</dbReference>
<name>A0ABQ7IXQ4_9HELO</name>
<dbReference type="InterPro" id="IPR002110">
    <property type="entry name" value="Ankyrin_rpt"/>
</dbReference>
<dbReference type="InterPro" id="IPR056884">
    <property type="entry name" value="NPHP3-like_N"/>
</dbReference>
<dbReference type="PROSITE" id="PS50297">
    <property type="entry name" value="ANK_REP_REGION"/>
    <property type="match status" value="1"/>
</dbReference>
<dbReference type="PANTHER" id="PTHR10039">
    <property type="entry name" value="AMELOGENIN"/>
    <property type="match status" value="1"/>
</dbReference>
<protein>
    <recommendedName>
        <fullName evidence="7">NWD NACHT-NTPase N-terminal domain-containing protein</fullName>
    </recommendedName>
</protein>
<dbReference type="InterPro" id="IPR036770">
    <property type="entry name" value="Ankyrin_rpt-contain_sf"/>
</dbReference>
<dbReference type="Gene3D" id="3.40.50.300">
    <property type="entry name" value="P-loop containing nucleotide triphosphate hydrolases"/>
    <property type="match status" value="1"/>
</dbReference>
<dbReference type="GeneID" id="62229260"/>
<feature type="domain" description="NWD NACHT-NTPase N-terminal" evidence="3">
    <location>
        <begin position="20"/>
        <end position="223"/>
    </location>
</feature>
<dbReference type="Pfam" id="PF00023">
    <property type="entry name" value="Ank"/>
    <property type="match status" value="1"/>
</dbReference>
<comment type="caution">
    <text evidence="5">The sequence shown here is derived from an EMBL/GenBank/DDBJ whole genome shotgun (WGS) entry which is preliminary data.</text>
</comment>
<evidence type="ECO:0000313" key="5">
    <source>
        <dbReference type="EMBL" id="KAF7936267.1"/>
    </source>
</evidence>